<dbReference type="GeneTree" id="ENSGT01050000245073"/>
<protein>
    <submittedName>
        <fullName evidence="2">Uncharacterized protein</fullName>
    </submittedName>
</protein>
<keyword evidence="3" id="KW-1185">Reference proteome</keyword>
<evidence type="ECO:0000313" key="3">
    <source>
        <dbReference type="Proteomes" id="UP000694383"/>
    </source>
</evidence>
<proteinExistence type="predicted"/>
<dbReference type="Proteomes" id="UP000694383">
    <property type="component" value="Unplaced"/>
</dbReference>
<evidence type="ECO:0000256" key="1">
    <source>
        <dbReference type="SAM" id="MobiDB-lite"/>
    </source>
</evidence>
<feature type="region of interest" description="Disordered" evidence="1">
    <location>
        <begin position="23"/>
        <end position="169"/>
    </location>
</feature>
<evidence type="ECO:0000313" key="2">
    <source>
        <dbReference type="Ensembl" id="ENSOSIP00000041494.1"/>
    </source>
</evidence>
<sequence length="188" mass="20006">MTLPAGVNSTLFLKGYDPSMFLYTGQAPSYEKPSAQSSGYSSPQGYYSAGTNTAGGSSDITAPMWYSASYPEQEPAKPTHQRPAQSSGYGSSSGSGSQQSGSQGSQSGAPGSQHQVEQESWSSSDDEEEPEFTQSVPLHPNRTPCSSRTSVPIPQQVTSGQRFSQRKPLKISDHSIWLLAVTDSLDLS</sequence>
<organism evidence="2 3">
    <name type="scientific">Oryzias sinensis</name>
    <name type="common">Chinese medaka</name>
    <dbReference type="NCBI Taxonomy" id="183150"/>
    <lineage>
        <taxon>Eukaryota</taxon>
        <taxon>Metazoa</taxon>
        <taxon>Chordata</taxon>
        <taxon>Craniata</taxon>
        <taxon>Vertebrata</taxon>
        <taxon>Euteleostomi</taxon>
        <taxon>Actinopterygii</taxon>
        <taxon>Neopterygii</taxon>
        <taxon>Teleostei</taxon>
        <taxon>Neoteleostei</taxon>
        <taxon>Acanthomorphata</taxon>
        <taxon>Ovalentaria</taxon>
        <taxon>Atherinomorphae</taxon>
        <taxon>Beloniformes</taxon>
        <taxon>Adrianichthyidae</taxon>
        <taxon>Oryziinae</taxon>
        <taxon>Oryzias</taxon>
    </lineage>
</organism>
<feature type="compositionally biased region" description="Low complexity" evidence="1">
    <location>
        <begin position="85"/>
        <end position="123"/>
    </location>
</feature>
<accession>A0A8C7ZGI4</accession>
<dbReference type="Ensembl" id="ENSOSIT00000043699.1">
    <property type="protein sequence ID" value="ENSOSIP00000041494.1"/>
    <property type="gene ID" value="ENSOSIG00000020143.1"/>
</dbReference>
<feature type="compositionally biased region" description="Low complexity" evidence="1">
    <location>
        <begin position="33"/>
        <end position="50"/>
    </location>
</feature>
<reference evidence="2" key="2">
    <citation type="submission" date="2025-09" db="UniProtKB">
        <authorList>
            <consortium name="Ensembl"/>
        </authorList>
    </citation>
    <scope>IDENTIFICATION</scope>
</reference>
<name>A0A8C7ZGI4_9TELE</name>
<feature type="compositionally biased region" description="Polar residues" evidence="1">
    <location>
        <begin position="51"/>
        <end position="60"/>
    </location>
</feature>
<feature type="compositionally biased region" description="Polar residues" evidence="1">
    <location>
        <begin position="143"/>
        <end position="163"/>
    </location>
</feature>
<reference evidence="2" key="1">
    <citation type="submission" date="2025-08" db="UniProtKB">
        <authorList>
            <consortium name="Ensembl"/>
        </authorList>
    </citation>
    <scope>IDENTIFICATION</scope>
</reference>
<dbReference type="AlphaFoldDB" id="A0A8C7ZGI4"/>
<dbReference type="Pfam" id="PF07117">
    <property type="entry name" value="DUF1373"/>
    <property type="match status" value="1"/>
</dbReference>
<dbReference type="InterPro" id="IPR009803">
    <property type="entry name" value="DUF1373"/>
</dbReference>